<organism evidence="2 3">
    <name type="scientific">Nitrosopumilus ureiphilus</name>
    <dbReference type="NCBI Taxonomy" id="1470067"/>
    <lineage>
        <taxon>Archaea</taxon>
        <taxon>Nitrososphaerota</taxon>
        <taxon>Nitrososphaeria</taxon>
        <taxon>Nitrosopumilales</taxon>
        <taxon>Nitrosopumilaceae</taxon>
        <taxon>Nitrosopumilus</taxon>
    </lineage>
</organism>
<gene>
    <name evidence="2" type="ORF">C5F50_06530</name>
</gene>
<dbReference type="InterPro" id="IPR036390">
    <property type="entry name" value="WH_DNA-bd_sf"/>
</dbReference>
<dbReference type="SUPFAM" id="SSF46785">
    <property type="entry name" value="Winged helix' DNA-binding domain"/>
    <property type="match status" value="2"/>
</dbReference>
<evidence type="ECO:0000259" key="1">
    <source>
        <dbReference type="Pfam" id="PF24271"/>
    </source>
</evidence>
<reference evidence="2 3" key="1">
    <citation type="submission" date="2018-02" db="EMBL/GenBank/DDBJ databases">
        <title>Complete genome of Nitrosopumilus ureaphilus PS0.</title>
        <authorList>
            <person name="Qin W."/>
            <person name="Zheng Y."/>
            <person name="Stahl D.A."/>
        </authorList>
    </citation>
    <scope>NUCLEOTIDE SEQUENCE [LARGE SCALE GENOMIC DNA]</scope>
    <source>
        <strain evidence="2 3">PS0</strain>
    </source>
</reference>
<name>A0A7D5MA27_9ARCH</name>
<evidence type="ECO:0000313" key="2">
    <source>
        <dbReference type="EMBL" id="QLH06769.1"/>
    </source>
</evidence>
<dbReference type="InterPro" id="IPR036388">
    <property type="entry name" value="WH-like_DNA-bd_sf"/>
</dbReference>
<dbReference type="InterPro" id="IPR056528">
    <property type="entry name" value="HVO_2833_C"/>
</dbReference>
<dbReference type="KEGG" id="nue:C5F50_06530"/>
<sequence>MKMTKLIMTESEIKCMSTISTEGVTTTIYLADKTKILAPMIGKTLASLEEKGFVNISRSGKTKKIALSDSKHALLFRDMSLEFKHIKFEKYLSGSVLEVLSAIGFLKLATIKEIHQNCNVSEPSAARTISKLRKLGVVQKREEGYSISQRFERLKDFVIEFRHYMNTKSAKNFSKDYVILWEQNDVFIIESSTKKGDEGNFHLTGPSVFGKFGIKLFMTSSYHYHSPREKQRGLEKSIIHTFLIPLSQRVVLPVLLVWKKNEKKMNKKYLYNTAEKYGTKNRIDEVYKYFETKGAYKPEYFPTWKEFASKAKEYGLRV</sequence>
<feature type="domain" description="HVO-2833 C-terminal" evidence="1">
    <location>
        <begin position="200"/>
        <end position="315"/>
    </location>
</feature>
<dbReference type="EMBL" id="CP026995">
    <property type="protein sequence ID" value="QLH06769.1"/>
    <property type="molecule type" value="Genomic_DNA"/>
</dbReference>
<evidence type="ECO:0000313" key="3">
    <source>
        <dbReference type="Proteomes" id="UP000509478"/>
    </source>
</evidence>
<protein>
    <recommendedName>
        <fullName evidence="1">HVO-2833 C-terminal domain-containing protein</fullName>
    </recommendedName>
</protein>
<dbReference type="Gene3D" id="1.10.10.10">
    <property type="entry name" value="Winged helix-like DNA-binding domain superfamily/Winged helix DNA-binding domain"/>
    <property type="match status" value="1"/>
</dbReference>
<accession>A0A7D5MA27</accession>
<keyword evidence="3" id="KW-1185">Reference proteome</keyword>
<dbReference type="Pfam" id="PF24271">
    <property type="entry name" value="HVO_2833_C"/>
    <property type="match status" value="1"/>
</dbReference>
<proteinExistence type="predicted"/>
<dbReference type="Proteomes" id="UP000509478">
    <property type="component" value="Chromosome"/>
</dbReference>
<dbReference type="AlphaFoldDB" id="A0A7D5MA27"/>